<dbReference type="SUPFAM" id="SSF53067">
    <property type="entry name" value="Actin-like ATPase domain"/>
    <property type="match status" value="2"/>
</dbReference>
<dbReference type="Pfam" id="PF02541">
    <property type="entry name" value="Ppx-GppA"/>
    <property type="match status" value="1"/>
</dbReference>
<dbReference type="EMBL" id="CP043314">
    <property type="protein sequence ID" value="QEK39163.1"/>
    <property type="molecule type" value="Genomic_DNA"/>
</dbReference>
<evidence type="ECO:0000259" key="1">
    <source>
        <dbReference type="Pfam" id="PF02541"/>
    </source>
</evidence>
<dbReference type="PANTHER" id="PTHR30005:SF0">
    <property type="entry name" value="RETROGRADE REGULATION PROTEIN 2"/>
    <property type="match status" value="1"/>
</dbReference>
<sequence length="299" mass="34119">MERSRNYACIDLGSNLCRMLIGYKNEKHGVTVLKSLISQVKLGEDIYKNGFVKEEAIDRCVNFLKKCMKVAKNYKVRRIESVVTAACRLASNKKTLLHRIKNETGLSFRMINPDEEIYFSALGCLDVMPYKDCYVIDMGGCSTEVGLFSKRNNRIYLQKWVSLPIGILKFQESGNEQHLTDDLKDIMKNFSDSQTEKLPLILSKSGIMSNISKHISQNSNVDPEVFHGKIISNSRTEQILDEIISKYKNEGLKNRNHSTYGSCKFMKDLLHTIQSTEAIVMSTKGLREGLLYKLCNNIY</sequence>
<accession>A0A5C0UHV8</accession>
<dbReference type="KEGG" id="nabu:FZC36_01810"/>
<dbReference type="Gene3D" id="3.30.420.40">
    <property type="match status" value="1"/>
</dbReference>
<dbReference type="AlphaFoldDB" id="A0A5C0UHV8"/>
<dbReference type="PANTHER" id="PTHR30005">
    <property type="entry name" value="EXOPOLYPHOSPHATASE"/>
    <property type="match status" value="1"/>
</dbReference>
<dbReference type="RefSeq" id="WP_148972286.1">
    <property type="nucleotide sequence ID" value="NZ_CP043314.1"/>
</dbReference>
<keyword evidence="3" id="KW-1185">Reference proteome</keyword>
<protein>
    <recommendedName>
        <fullName evidence="1">Ppx/GppA phosphatase N-terminal domain-containing protein</fullName>
    </recommendedName>
</protein>
<organism evidence="2 3">
    <name type="scientific">Candidatus Nesciobacter abundans</name>
    <dbReference type="NCBI Taxonomy" id="2601668"/>
    <lineage>
        <taxon>Bacteria</taxon>
        <taxon>Pseudomonadati</taxon>
        <taxon>Pseudomonadota</taxon>
        <taxon>Alphaproteobacteria</taxon>
        <taxon>Holosporales</taxon>
        <taxon>Holosporaceae</taxon>
        <taxon>Candidatus Nesciobacter</taxon>
    </lineage>
</organism>
<feature type="domain" description="Ppx/GppA phosphatase N-terminal" evidence="1">
    <location>
        <begin position="25"/>
        <end position="295"/>
    </location>
</feature>
<evidence type="ECO:0000313" key="3">
    <source>
        <dbReference type="Proteomes" id="UP000324924"/>
    </source>
</evidence>
<dbReference type="OrthoDB" id="9793035at2"/>
<reference evidence="2 3" key="1">
    <citation type="submission" date="2019-08" db="EMBL/GenBank/DDBJ databases">
        <title>Highly reduced genomes of protist endosymbionts show evolutionary convergence.</title>
        <authorList>
            <person name="George E."/>
            <person name="Husnik F."/>
            <person name="Tashyreva D."/>
            <person name="Prokopchuk G."/>
            <person name="Horak A."/>
            <person name="Kwong W.K."/>
            <person name="Lukes J."/>
            <person name="Keeling P.J."/>
        </authorList>
    </citation>
    <scope>NUCLEOTIDE SEQUENCE [LARGE SCALE GENOMIC DNA]</scope>
    <source>
        <strain evidence="2">1604HC</strain>
    </source>
</reference>
<gene>
    <name evidence="2" type="ORF">FZC36_01810</name>
</gene>
<dbReference type="Gene3D" id="3.30.420.150">
    <property type="entry name" value="Exopolyphosphatase. Domain 2"/>
    <property type="match status" value="1"/>
</dbReference>
<dbReference type="InterPro" id="IPR050273">
    <property type="entry name" value="GppA/Ppx_hydrolase"/>
</dbReference>
<dbReference type="InterPro" id="IPR043129">
    <property type="entry name" value="ATPase_NBD"/>
</dbReference>
<dbReference type="Proteomes" id="UP000324924">
    <property type="component" value="Chromosome"/>
</dbReference>
<dbReference type="InterPro" id="IPR003695">
    <property type="entry name" value="Ppx_GppA_N"/>
</dbReference>
<name>A0A5C0UHV8_9PROT</name>
<proteinExistence type="predicted"/>
<evidence type="ECO:0000313" key="2">
    <source>
        <dbReference type="EMBL" id="QEK39163.1"/>
    </source>
</evidence>